<dbReference type="GO" id="GO:0070040">
    <property type="term" value="F:rRNA (adenine(2503)-C2-)-methyltransferase activity"/>
    <property type="evidence" value="ECO:0007669"/>
    <property type="project" value="UniProtKB-UniRule"/>
</dbReference>
<dbReference type="SFLD" id="SFLDF00275">
    <property type="entry name" value="adenosine_C2_methyltransferase"/>
    <property type="match status" value="1"/>
</dbReference>
<keyword evidence="6 12" id="KW-0808">Transferase</keyword>
<dbReference type="InterPro" id="IPR004383">
    <property type="entry name" value="rRNA_lsu_MTrfase_RlmN/Cfr"/>
</dbReference>
<comment type="catalytic activity">
    <reaction evidence="12">
        <text>adenosine(37) in tRNA + 2 reduced [2Fe-2S]-[ferredoxin] + 2 S-adenosyl-L-methionine = 2-methyladenosine(37) in tRNA + 5'-deoxyadenosine + L-methionine + 2 oxidized [2Fe-2S]-[ferredoxin] + S-adenosyl-L-homocysteine</text>
        <dbReference type="Rhea" id="RHEA:43332"/>
        <dbReference type="Rhea" id="RHEA-COMP:10000"/>
        <dbReference type="Rhea" id="RHEA-COMP:10001"/>
        <dbReference type="Rhea" id="RHEA-COMP:10162"/>
        <dbReference type="Rhea" id="RHEA-COMP:10485"/>
        <dbReference type="ChEBI" id="CHEBI:17319"/>
        <dbReference type="ChEBI" id="CHEBI:33737"/>
        <dbReference type="ChEBI" id="CHEBI:33738"/>
        <dbReference type="ChEBI" id="CHEBI:57844"/>
        <dbReference type="ChEBI" id="CHEBI:57856"/>
        <dbReference type="ChEBI" id="CHEBI:59789"/>
        <dbReference type="ChEBI" id="CHEBI:74411"/>
        <dbReference type="ChEBI" id="CHEBI:74497"/>
        <dbReference type="EC" id="2.1.1.192"/>
    </reaction>
</comment>
<evidence type="ECO:0000256" key="13">
    <source>
        <dbReference type="SAM" id="Phobius"/>
    </source>
</evidence>
<comment type="cofactor">
    <cofactor evidence="12">
        <name>[4Fe-4S] cluster</name>
        <dbReference type="ChEBI" id="CHEBI:49883"/>
    </cofactor>
    <text evidence="12">Binds 1 [4Fe-4S] cluster. The cluster is coordinated with 3 cysteines and an exchangeable S-adenosyl-L-methionine.</text>
</comment>
<dbReference type="EMBL" id="AZJT01000067">
    <property type="protein sequence ID" value="ETW88223.1"/>
    <property type="molecule type" value="Genomic_DNA"/>
</dbReference>
<dbReference type="AlphaFoldDB" id="A0A0E2PZ79"/>
<comment type="caution">
    <text evidence="15">The sequence shown here is derived from an EMBL/GenBank/DDBJ whole genome shotgun (WGS) entry which is preliminary data.</text>
</comment>
<proteinExistence type="inferred from homology"/>
<dbReference type="InterPro" id="IPR048641">
    <property type="entry name" value="RlmN_N"/>
</dbReference>
<comment type="function">
    <text evidence="12">Specifically methylates position 2 of adenine 2503 in 23S rRNA and position 2 of adenine 37 in tRNAs.</text>
</comment>
<keyword evidence="5 12" id="KW-0489">Methyltransferase</keyword>
<dbReference type="GO" id="GO:0046872">
    <property type="term" value="F:metal ion binding"/>
    <property type="evidence" value="ECO:0007669"/>
    <property type="project" value="UniProtKB-KW"/>
</dbReference>
<dbReference type="GO" id="GO:0051539">
    <property type="term" value="F:4 iron, 4 sulfur cluster binding"/>
    <property type="evidence" value="ECO:0007669"/>
    <property type="project" value="UniProtKB-UniRule"/>
</dbReference>
<evidence type="ECO:0000256" key="8">
    <source>
        <dbReference type="ARBA" id="ARBA00022694"/>
    </source>
</evidence>
<dbReference type="InterPro" id="IPR013785">
    <property type="entry name" value="Aldolase_TIM"/>
</dbReference>
<dbReference type="Pfam" id="PF21016">
    <property type="entry name" value="RlmN_N"/>
    <property type="match status" value="1"/>
</dbReference>
<feature type="binding site" evidence="12">
    <location>
        <begin position="241"/>
        <end position="243"/>
    </location>
    <ligand>
        <name>S-adenosyl-L-methionine</name>
        <dbReference type="ChEBI" id="CHEBI:59789"/>
    </ligand>
</feature>
<dbReference type="FunFam" id="3.20.20.70:FF:000014">
    <property type="entry name" value="Probable dual-specificity RNA methyltransferase RlmN"/>
    <property type="match status" value="1"/>
</dbReference>
<keyword evidence="3 12" id="KW-0963">Cytoplasm</keyword>
<comment type="caution">
    <text evidence="12">Lacks conserved residue(s) required for the propagation of feature annotation.</text>
</comment>
<dbReference type="HOGENOM" id="CLU_482251_0_0_9"/>
<feature type="binding site" evidence="12">
    <location>
        <begin position="186"/>
        <end position="187"/>
    </location>
    <ligand>
        <name>S-adenosyl-L-methionine</name>
        <dbReference type="ChEBI" id="CHEBI:59789"/>
    </ligand>
</feature>
<protein>
    <recommendedName>
        <fullName evidence="12">Probable dual-specificity RNA methyltransferase RlmN</fullName>
        <ecNumber evidence="12">2.1.1.192</ecNumber>
    </recommendedName>
    <alternativeName>
        <fullName evidence="12">23S rRNA (adenine(2503)-C(2))-methyltransferase</fullName>
    </alternativeName>
    <alternativeName>
        <fullName evidence="12">23S rRNA m2A2503 methyltransferase</fullName>
    </alternativeName>
    <alternativeName>
        <fullName evidence="12">Ribosomal RNA large subunit methyltransferase N</fullName>
    </alternativeName>
    <alternativeName>
        <fullName evidence="12">tRNA (adenine(37)-C(2))-methyltransferase</fullName>
    </alternativeName>
    <alternativeName>
        <fullName evidence="12">tRNA m2A37 methyltransferase</fullName>
    </alternativeName>
</protein>
<dbReference type="PROSITE" id="PS51918">
    <property type="entry name" value="RADICAL_SAM"/>
    <property type="match status" value="1"/>
</dbReference>
<organism evidence="15 16">
    <name type="scientific">Streptococcus thermophilus M17PTZA496</name>
    <dbReference type="NCBI Taxonomy" id="1433289"/>
    <lineage>
        <taxon>Bacteria</taxon>
        <taxon>Bacillati</taxon>
        <taxon>Bacillota</taxon>
        <taxon>Bacilli</taxon>
        <taxon>Lactobacillales</taxon>
        <taxon>Streptococcaceae</taxon>
        <taxon>Streptococcus</taxon>
    </lineage>
</organism>
<dbReference type="GO" id="GO:0030488">
    <property type="term" value="P:tRNA methylation"/>
    <property type="evidence" value="ECO:0007669"/>
    <property type="project" value="UniProtKB-UniRule"/>
</dbReference>
<evidence type="ECO:0000256" key="4">
    <source>
        <dbReference type="ARBA" id="ARBA00022552"/>
    </source>
</evidence>
<evidence type="ECO:0000313" key="16">
    <source>
        <dbReference type="Proteomes" id="UP000024559"/>
    </source>
</evidence>
<dbReference type="GO" id="GO:0000049">
    <property type="term" value="F:tRNA binding"/>
    <property type="evidence" value="ECO:0007669"/>
    <property type="project" value="UniProtKB-UniRule"/>
</dbReference>
<reference evidence="16" key="1">
    <citation type="submission" date="2013-12" db="EMBL/GenBank/DDBJ databases">
        <title>Genome sequences of Streptococcus thermophilus strains MTH17CL396 and M17PTZA496 isolated from Fontina cheese in Valle d'Aosta region (Italy).</title>
        <authorList>
            <person name="Treu L."/>
            <person name="Giacomini A."/>
            <person name="Corich V."/>
            <person name="Vendramin V."/>
            <person name="Bovo B."/>
        </authorList>
    </citation>
    <scope>NUCLEOTIDE SEQUENCE [LARGE SCALE GENOMIC DNA]</scope>
    <source>
        <strain evidence="16">M17PTZA496</strain>
    </source>
</reference>
<keyword evidence="2 12" id="KW-0004">4Fe-4S</keyword>
<comment type="miscellaneous">
    <text evidence="12">Reaction proceeds by a ping-pong mechanism involving intermediate methylation of a conserved cysteine residue.</text>
</comment>
<dbReference type="InterPro" id="IPR027492">
    <property type="entry name" value="RNA_MTrfase_RlmN"/>
</dbReference>
<dbReference type="EC" id="2.1.1.192" evidence="12"/>
<dbReference type="Proteomes" id="UP000024559">
    <property type="component" value="Chromosome"/>
</dbReference>
<dbReference type="InterPro" id="IPR006976">
    <property type="entry name" value="VanZ-like"/>
</dbReference>
<feature type="transmembrane region" description="Helical" evidence="13">
    <location>
        <begin position="471"/>
        <end position="493"/>
    </location>
</feature>
<keyword evidence="12" id="KW-1015">Disulfide bond</keyword>
<feature type="transmembrane region" description="Helical" evidence="13">
    <location>
        <begin position="538"/>
        <end position="556"/>
    </location>
</feature>
<evidence type="ECO:0000256" key="12">
    <source>
        <dbReference type="HAMAP-Rule" id="MF_01849"/>
    </source>
</evidence>
<evidence type="ECO:0000256" key="5">
    <source>
        <dbReference type="ARBA" id="ARBA00022603"/>
    </source>
</evidence>
<comment type="subcellular location">
    <subcellularLocation>
        <location evidence="1 12">Cytoplasm</location>
    </subcellularLocation>
</comment>
<name>A0A0E2PZ79_STRTR</name>
<feature type="domain" description="Radical SAM core" evidence="14">
    <location>
        <begin position="120"/>
        <end position="358"/>
    </location>
</feature>
<dbReference type="NCBIfam" id="TIGR00048">
    <property type="entry name" value="rRNA_mod_RlmN"/>
    <property type="match status" value="1"/>
</dbReference>
<dbReference type="SFLD" id="SFLDG01062">
    <property type="entry name" value="methyltransferase_(Class_A)"/>
    <property type="match status" value="1"/>
</dbReference>
<dbReference type="PANTHER" id="PTHR30544:SF5">
    <property type="entry name" value="RADICAL SAM CORE DOMAIN-CONTAINING PROTEIN"/>
    <property type="match status" value="1"/>
</dbReference>
<accession>A0A0E2PZ79</accession>
<evidence type="ECO:0000256" key="9">
    <source>
        <dbReference type="ARBA" id="ARBA00022723"/>
    </source>
</evidence>
<dbReference type="InterPro" id="IPR058240">
    <property type="entry name" value="rSAM_sf"/>
</dbReference>
<sequence length="565" mass="64258">MSEVTTQAKPERRKRQKLEDMEGYKPSIYGLTRDELIDWAMEHGEKKFRATQIWDWLYKKRVQSFEEMTNISKDFITTLKDNFCVNPLKQRIVQESKDGTVKYLFELPDGMLIETVLMRQHYGLSVCVTTQVGCNIGCTFCASGLIKKQRDLTAGEIVAQIMLVQKYFDDRGDGERVSHVVVMGIGEPFDNYDNVLRFLRTINNDNGLAIGARHITVSTSGLAPKIKEFANEGVQVNLAVSLHAPNNDLRSSIMRINRSFPLEKLFEAIGYYIQTTNRRVTFEYIMLNEVNDHPENAQELADLTKKIRKLSYINLIPYNPVSEHDQYSRSTKERVAAFYDVLKKNGVNCVVRQEHGTDIDAACGQLRSNTMKRDRQKAVAEASVNQKVSKMFQLTTWVDKNGELTPKGRKLSQVLVCSYLLCLVLLCWTPQYGLVEGVETPGIQHFGRVVVLLTPFNSLTNFNQLDSLKEIVFVLGQNVANIFLLSPLILGLLALYPRFRSWKKVLVATLAMSLTIEIGQVILDLLIDANRVFEIDDLWTNTLGGLVALGAYRLLVKLIQTYFNE</sequence>
<feature type="binding site" evidence="12">
    <location>
        <position position="141"/>
    </location>
    <ligand>
        <name>[4Fe-4S] cluster</name>
        <dbReference type="ChEBI" id="CHEBI:49883"/>
        <note>4Fe-4S-S-AdoMet</note>
    </ligand>
</feature>
<evidence type="ECO:0000256" key="7">
    <source>
        <dbReference type="ARBA" id="ARBA00022691"/>
    </source>
</evidence>
<feature type="transmembrane region" description="Helical" evidence="13">
    <location>
        <begin position="505"/>
        <end position="526"/>
    </location>
</feature>
<feature type="active site" description="S-methylcysteine intermediate" evidence="12">
    <location>
        <position position="363"/>
    </location>
</feature>
<feature type="binding site" evidence="12">
    <location>
        <position position="138"/>
    </location>
    <ligand>
        <name>[4Fe-4S] cluster</name>
        <dbReference type="ChEBI" id="CHEBI:49883"/>
        <note>4Fe-4S-S-AdoMet</note>
    </ligand>
</feature>
<evidence type="ECO:0000256" key="11">
    <source>
        <dbReference type="ARBA" id="ARBA00023014"/>
    </source>
</evidence>
<keyword evidence="13" id="KW-0812">Transmembrane</keyword>
<keyword evidence="7 12" id="KW-0949">S-adenosyl-L-methionine</keyword>
<dbReference type="SFLD" id="SFLDS00029">
    <property type="entry name" value="Radical_SAM"/>
    <property type="match status" value="1"/>
</dbReference>
<gene>
    <name evidence="12" type="primary">rlmN</name>
    <name evidence="15" type="ORF">X841_09600</name>
</gene>
<keyword evidence="10 12" id="KW-0408">Iron</keyword>
<dbReference type="Pfam" id="PF04892">
    <property type="entry name" value="VanZ"/>
    <property type="match status" value="1"/>
</dbReference>
<evidence type="ECO:0000256" key="6">
    <source>
        <dbReference type="ARBA" id="ARBA00022679"/>
    </source>
</evidence>
<evidence type="ECO:0000256" key="2">
    <source>
        <dbReference type="ARBA" id="ARBA00022485"/>
    </source>
</evidence>
<dbReference type="PATRIC" id="fig|1433289.7.peg.1991"/>
<feature type="binding site" evidence="12">
    <location>
        <position position="134"/>
    </location>
    <ligand>
        <name>[4Fe-4S] cluster</name>
        <dbReference type="ChEBI" id="CHEBI:49883"/>
        <note>4Fe-4S-S-AdoMet</note>
    </ligand>
</feature>
<keyword evidence="4 12" id="KW-0698">rRNA processing</keyword>
<evidence type="ECO:0000313" key="15">
    <source>
        <dbReference type="EMBL" id="ETW88223.1"/>
    </source>
</evidence>
<keyword evidence="9 12" id="KW-0479">Metal-binding</keyword>
<keyword evidence="8 12" id="KW-0819">tRNA processing</keyword>
<keyword evidence="13" id="KW-1133">Transmembrane helix</keyword>
<dbReference type="Gene3D" id="1.10.150.530">
    <property type="match status" value="1"/>
</dbReference>
<dbReference type="GO" id="GO:0070475">
    <property type="term" value="P:rRNA base methylation"/>
    <property type="evidence" value="ECO:0007669"/>
    <property type="project" value="UniProtKB-UniRule"/>
</dbReference>
<dbReference type="Pfam" id="PF04055">
    <property type="entry name" value="Radical_SAM"/>
    <property type="match status" value="1"/>
</dbReference>
<dbReference type="HAMAP" id="MF_01849">
    <property type="entry name" value="RNA_methyltr_RlmN"/>
    <property type="match status" value="1"/>
</dbReference>
<dbReference type="GO" id="GO:0002935">
    <property type="term" value="F:tRNA (adenine(37)-C2)-methyltransferase activity"/>
    <property type="evidence" value="ECO:0007669"/>
    <property type="project" value="UniProtKB-UniRule"/>
</dbReference>
<dbReference type="GO" id="GO:0019843">
    <property type="term" value="F:rRNA binding"/>
    <property type="evidence" value="ECO:0007669"/>
    <property type="project" value="UniProtKB-UniRule"/>
</dbReference>
<evidence type="ECO:0000256" key="10">
    <source>
        <dbReference type="ARBA" id="ARBA00023004"/>
    </source>
</evidence>
<keyword evidence="11 12" id="KW-0411">Iron-sulfur</keyword>
<dbReference type="Gene3D" id="3.20.20.70">
    <property type="entry name" value="Aldolase class I"/>
    <property type="match status" value="1"/>
</dbReference>
<dbReference type="GO" id="GO:0005737">
    <property type="term" value="C:cytoplasm"/>
    <property type="evidence" value="ECO:0007669"/>
    <property type="project" value="UniProtKB-SubCell"/>
</dbReference>
<comment type="similarity">
    <text evidence="12">Belongs to the radical SAM superfamily. RlmN family.</text>
</comment>
<dbReference type="PANTHER" id="PTHR30544">
    <property type="entry name" value="23S RRNA METHYLTRANSFERASE"/>
    <property type="match status" value="1"/>
</dbReference>
<feature type="binding site" evidence="12">
    <location>
        <position position="319"/>
    </location>
    <ligand>
        <name>S-adenosyl-L-methionine</name>
        <dbReference type="ChEBI" id="CHEBI:59789"/>
    </ligand>
</feature>
<evidence type="ECO:0000259" key="14">
    <source>
        <dbReference type="PROSITE" id="PS51918"/>
    </source>
</evidence>
<feature type="active site" description="Proton acceptor" evidence="12">
    <location>
        <position position="114"/>
    </location>
</feature>
<dbReference type="InterPro" id="IPR040072">
    <property type="entry name" value="Methyltransferase_A"/>
</dbReference>
<dbReference type="CDD" id="cd01335">
    <property type="entry name" value="Radical_SAM"/>
    <property type="match status" value="1"/>
</dbReference>
<dbReference type="SUPFAM" id="SSF102114">
    <property type="entry name" value="Radical SAM enzymes"/>
    <property type="match status" value="1"/>
</dbReference>
<dbReference type="InterPro" id="IPR007197">
    <property type="entry name" value="rSAM"/>
</dbReference>
<evidence type="ECO:0000256" key="3">
    <source>
        <dbReference type="ARBA" id="ARBA00022490"/>
    </source>
</evidence>
<evidence type="ECO:0000256" key="1">
    <source>
        <dbReference type="ARBA" id="ARBA00004496"/>
    </source>
</evidence>
<keyword evidence="13" id="KW-0472">Membrane</keyword>
<feature type="binding site" evidence="12">
    <location>
        <position position="218"/>
    </location>
    <ligand>
        <name>S-adenosyl-L-methionine</name>
        <dbReference type="ChEBI" id="CHEBI:59789"/>
    </ligand>
</feature>
<comment type="catalytic activity">
    <reaction evidence="12">
        <text>adenosine(2503) in 23S rRNA + 2 reduced [2Fe-2S]-[ferredoxin] + 2 S-adenosyl-L-methionine = 2-methyladenosine(2503) in 23S rRNA + 5'-deoxyadenosine + L-methionine + 2 oxidized [2Fe-2S]-[ferredoxin] + S-adenosyl-L-homocysteine</text>
        <dbReference type="Rhea" id="RHEA:42916"/>
        <dbReference type="Rhea" id="RHEA-COMP:10000"/>
        <dbReference type="Rhea" id="RHEA-COMP:10001"/>
        <dbReference type="Rhea" id="RHEA-COMP:10152"/>
        <dbReference type="Rhea" id="RHEA-COMP:10282"/>
        <dbReference type="ChEBI" id="CHEBI:17319"/>
        <dbReference type="ChEBI" id="CHEBI:33737"/>
        <dbReference type="ChEBI" id="CHEBI:33738"/>
        <dbReference type="ChEBI" id="CHEBI:57844"/>
        <dbReference type="ChEBI" id="CHEBI:57856"/>
        <dbReference type="ChEBI" id="CHEBI:59789"/>
        <dbReference type="ChEBI" id="CHEBI:74411"/>
        <dbReference type="ChEBI" id="CHEBI:74497"/>
        <dbReference type="EC" id="2.1.1.192"/>
    </reaction>
</comment>